<accession>A0ABW5SF42</accession>
<evidence type="ECO:0000256" key="2">
    <source>
        <dbReference type="ARBA" id="ARBA00023235"/>
    </source>
</evidence>
<evidence type="ECO:0000313" key="5">
    <source>
        <dbReference type="EMBL" id="MFD2698341.1"/>
    </source>
</evidence>
<dbReference type="PANTHER" id="PTHR21600">
    <property type="entry name" value="MITOCHONDRIAL RNA PSEUDOURIDINE SYNTHASE"/>
    <property type="match status" value="1"/>
</dbReference>
<dbReference type="Proteomes" id="UP001597357">
    <property type="component" value="Unassembled WGS sequence"/>
</dbReference>
<dbReference type="SUPFAM" id="SSF55174">
    <property type="entry name" value="Alpha-L RNA-binding motif"/>
    <property type="match status" value="1"/>
</dbReference>
<dbReference type="CDD" id="cd02869">
    <property type="entry name" value="PseudoU_synth_RluA_like"/>
    <property type="match status" value="1"/>
</dbReference>
<name>A0ABW5SF42_9FLAO</name>
<dbReference type="CDD" id="cd00165">
    <property type="entry name" value="S4"/>
    <property type="match status" value="1"/>
</dbReference>
<dbReference type="SUPFAM" id="SSF55120">
    <property type="entry name" value="Pseudouridine synthase"/>
    <property type="match status" value="1"/>
</dbReference>
<dbReference type="InterPro" id="IPR002942">
    <property type="entry name" value="S4_RNA-bd"/>
</dbReference>
<dbReference type="PROSITE" id="PS01129">
    <property type="entry name" value="PSI_RLU"/>
    <property type="match status" value="1"/>
</dbReference>
<dbReference type="RefSeq" id="WP_379047746.1">
    <property type="nucleotide sequence ID" value="NZ_JBHULZ010000041.1"/>
</dbReference>
<evidence type="ECO:0000256" key="1">
    <source>
        <dbReference type="ARBA" id="ARBA00010876"/>
    </source>
</evidence>
<dbReference type="PANTHER" id="PTHR21600:SF87">
    <property type="entry name" value="RNA PSEUDOURIDYLATE SYNTHASE DOMAIN-CONTAINING PROTEIN 1"/>
    <property type="match status" value="1"/>
</dbReference>
<keyword evidence="6" id="KW-1185">Reference proteome</keyword>
<protein>
    <submittedName>
        <fullName evidence="5">Pseudouridine synthase</fullName>
    </submittedName>
</protein>
<dbReference type="SMART" id="SM00363">
    <property type="entry name" value="S4"/>
    <property type="match status" value="1"/>
</dbReference>
<dbReference type="EMBL" id="JBHULZ010000041">
    <property type="protein sequence ID" value="MFD2698341.1"/>
    <property type="molecule type" value="Genomic_DNA"/>
</dbReference>
<organism evidence="5 6">
    <name type="scientific">Mesonia sediminis</name>
    <dbReference type="NCBI Taxonomy" id="1703946"/>
    <lineage>
        <taxon>Bacteria</taxon>
        <taxon>Pseudomonadati</taxon>
        <taxon>Bacteroidota</taxon>
        <taxon>Flavobacteriia</taxon>
        <taxon>Flavobacteriales</taxon>
        <taxon>Flavobacteriaceae</taxon>
        <taxon>Mesonia</taxon>
    </lineage>
</organism>
<dbReference type="Gene3D" id="3.10.290.10">
    <property type="entry name" value="RNA-binding S4 domain"/>
    <property type="match status" value="1"/>
</dbReference>
<dbReference type="PROSITE" id="PS50889">
    <property type="entry name" value="S4"/>
    <property type="match status" value="1"/>
</dbReference>
<dbReference type="Pfam" id="PF01479">
    <property type="entry name" value="S4"/>
    <property type="match status" value="1"/>
</dbReference>
<feature type="domain" description="RNA-binding S4" evidence="4">
    <location>
        <begin position="19"/>
        <end position="79"/>
    </location>
</feature>
<evidence type="ECO:0000259" key="4">
    <source>
        <dbReference type="SMART" id="SM00363"/>
    </source>
</evidence>
<dbReference type="InterPro" id="IPR036986">
    <property type="entry name" value="S4_RNA-bd_sf"/>
</dbReference>
<dbReference type="Gene3D" id="3.30.2350.10">
    <property type="entry name" value="Pseudouridine synthase"/>
    <property type="match status" value="1"/>
</dbReference>
<keyword evidence="2" id="KW-0413">Isomerase</keyword>
<comment type="caution">
    <text evidence="5">The sequence shown here is derived from an EMBL/GenBank/DDBJ whole genome shotgun (WGS) entry which is preliminary data.</text>
</comment>
<dbReference type="InterPro" id="IPR006145">
    <property type="entry name" value="PsdUridine_synth_RsuA/RluA"/>
</dbReference>
<evidence type="ECO:0000256" key="3">
    <source>
        <dbReference type="PROSITE-ProRule" id="PRU00182"/>
    </source>
</evidence>
<dbReference type="InterPro" id="IPR050188">
    <property type="entry name" value="RluA_PseudoU_synthase"/>
</dbReference>
<proteinExistence type="inferred from homology"/>
<sequence>MGKKISLEKHIVPALTNSYRIQEYAAEAFEYLYSRSAAKKAIKKGLIHINGKVASTADFIEEGMMLELYKEFEESKKIFKLDFQVPFEDDYLAVIQKPAGYPTNGNYFKTIENALPHNLVKSQQKDALPWPQPVHRLDNPTSGLLLVAKTKKAQQVLSVAFERKQISKTYQAIVTGQYYKGLCSFDAIESKWARTEILRKQILQKNEQIYSLLQLNPITGRTHQLRIHLSRQNFPILGDKTYGCQQDNHKNGLMLCSFGLRFTHPITDNKLNIEGVLPKRFRQFINRCNVPN</sequence>
<dbReference type="InterPro" id="IPR006224">
    <property type="entry name" value="PsdUridine_synth_RluA-like_CS"/>
</dbReference>
<dbReference type="InterPro" id="IPR020103">
    <property type="entry name" value="PsdUridine_synth_cat_dom_sf"/>
</dbReference>
<gene>
    <name evidence="5" type="ORF">ACFSQ0_10085</name>
</gene>
<evidence type="ECO:0000313" key="6">
    <source>
        <dbReference type="Proteomes" id="UP001597357"/>
    </source>
</evidence>
<reference evidence="6" key="1">
    <citation type="journal article" date="2019" name="Int. J. Syst. Evol. Microbiol.">
        <title>The Global Catalogue of Microorganisms (GCM) 10K type strain sequencing project: providing services to taxonomists for standard genome sequencing and annotation.</title>
        <authorList>
            <consortium name="The Broad Institute Genomics Platform"/>
            <consortium name="The Broad Institute Genome Sequencing Center for Infectious Disease"/>
            <person name="Wu L."/>
            <person name="Ma J."/>
        </authorList>
    </citation>
    <scope>NUCLEOTIDE SEQUENCE [LARGE SCALE GENOMIC DNA]</scope>
    <source>
        <strain evidence="6">KCTC 42255</strain>
    </source>
</reference>
<keyword evidence="3" id="KW-0694">RNA-binding</keyword>
<comment type="similarity">
    <text evidence="1">Belongs to the pseudouridine synthase RluA family.</text>
</comment>
<dbReference type="Pfam" id="PF00849">
    <property type="entry name" value="PseudoU_synth_2"/>
    <property type="match status" value="1"/>
</dbReference>